<dbReference type="AlphaFoldDB" id="A0A251U5L4"/>
<dbReference type="EMBL" id="MNCJ02000323">
    <property type="protein sequence ID" value="KAF5794951.1"/>
    <property type="molecule type" value="Genomic_DNA"/>
</dbReference>
<dbReference type="Proteomes" id="UP000215914">
    <property type="component" value="Chromosome 8"/>
</dbReference>
<feature type="region of interest" description="Disordered" evidence="1">
    <location>
        <begin position="1"/>
        <end position="47"/>
    </location>
</feature>
<gene>
    <name evidence="3" type="ORF">HannXRQ_Chr08g0222261</name>
    <name evidence="2" type="ORF">HanXRQr2_Chr08g0334041</name>
</gene>
<dbReference type="InParanoid" id="A0A251U5L4"/>
<dbReference type="OrthoDB" id="1921521at2759"/>
<keyword evidence="4" id="KW-1185">Reference proteome</keyword>
<dbReference type="EMBL" id="CM007897">
    <property type="protein sequence ID" value="OTG18359.1"/>
    <property type="molecule type" value="Genomic_DNA"/>
</dbReference>
<reference evidence="2 4" key="1">
    <citation type="journal article" date="2017" name="Nature">
        <title>The sunflower genome provides insights into oil metabolism, flowering and Asterid evolution.</title>
        <authorList>
            <person name="Badouin H."/>
            <person name="Gouzy J."/>
            <person name="Grassa C.J."/>
            <person name="Murat F."/>
            <person name="Staton S.E."/>
            <person name="Cottret L."/>
            <person name="Lelandais-Briere C."/>
            <person name="Owens G.L."/>
            <person name="Carrere S."/>
            <person name="Mayjonade B."/>
            <person name="Legrand L."/>
            <person name="Gill N."/>
            <person name="Kane N.C."/>
            <person name="Bowers J.E."/>
            <person name="Hubner S."/>
            <person name="Bellec A."/>
            <person name="Berard A."/>
            <person name="Berges H."/>
            <person name="Blanchet N."/>
            <person name="Boniface M.C."/>
            <person name="Brunel D."/>
            <person name="Catrice O."/>
            <person name="Chaidir N."/>
            <person name="Claudel C."/>
            <person name="Donnadieu C."/>
            <person name="Faraut T."/>
            <person name="Fievet G."/>
            <person name="Helmstetter N."/>
            <person name="King M."/>
            <person name="Knapp S.J."/>
            <person name="Lai Z."/>
            <person name="Le Paslier M.C."/>
            <person name="Lippi Y."/>
            <person name="Lorenzon L."/>
            <person name="Mandel J.R."/>
            <person name="Marage G."/>
            <person name="Marchand G."/>
            <person name="Marquand E."/>
            <person name="Bret-Mestries E."/>
            <person name="Morien E."/>
            <person name="Nambeesan S."/>
            <person name="Nguyen T."/>
            <person name="Pegot-Espagnet P."/>
            <person name="Pouilly N."/>
            <person name="Raftis F."/>
            <person name="Sallet E."/>
            <person name="Schiex T."/>
            <person name="Thomas J."/>
            <person name="Vandecasteele C."/>
            <person name="Vares D."/>
            <person name="Vear F."/>
            <person name="Vautrin S."/>
            <person name="Crespi M."/>
            <person name="Mangin B."/>
            <person name="Burke J.M."/>
            <person name="Salse J."/>
            <person name="Munos S."/>
            <person name="Vincourt P."/>
            <person name="Rieseberg L.H."/>
            <person name="Langlade N.B."/>
        </authorList>
    </citation>
    <scope>NUCLEOTIDE SEQUENCE [LARGE SCALE GENOMIC DNA]</scope>
    <source>
        <strain evidence="4">cv. SF193</strain>
        <tissue evidence="2">Leaves</tissue>
    </source>
</reference>
<feature type="compositionally biased region" description="Polar residues" evidence="1">
    <location>
        <begin position="21"/>
        <end position="43"/>
    </location>
</feature>
<evidence type="ECO:0000313" key="3">
    <source>
        <dbReference type="EMBL" id="OTG18359.1"/>
    </source>
</evidence>
<dbReference type="PANTHER" id="PTHR36741">
    <property type="entry name" value="OS07G0100500 PROTEIN"/>
    <property type="match status" value="1"/>
</dbReference>
<dbReference type="OMA" id="VLYYWCA"/>
<protein>
    <recommendedName>
        <fullName evidence="5">Flocculation protein</fullName>
    </recommendedName>
</protein>
<proteinExistence type="predicted"/>
<evidence type="ECO:0000313" key="4">
    <source>
        <dbReference type="Proteomes" id="UP000215914"/>
    </source>
</evidence>
<dbReference type="Gramene" id="mRNA:HanXRQr2_Chr08g0334041">
    <property type="protein sequence ID" value="mRNA:HanXRQr2_Chr08g0334041"/>
    <property type="gene ID" value="HanXRQr2_Chr08g0334041"/>
</dbReference>
<feature type="compositionally biased region" description="Polar residues" evidence="1">
    <location>
        <begin position="1"/>
        <end position="10"/>
    </location>
</feature>
<feature type="compositionally biased region" description="Basic and acidic residues" evidence="1">
    <location>
        <begin position="11"/>
        <end position="20"/>
    </location>
</feature>
<reference evidence="3" key="2">
    <citation type="submission" date="2017-02" db="EMBL/GenBank/DDBJ databases">
        <title>Sunflower complete genome.</title>
        <authorList>
            <person name="Langlade N."/>
            <person name="Munos S."/>
        </authorList>
    </citation>
    <scope>NUCLEOTIDE SEQUENCE [LARGE SCALE GENOMIC DNA]</scope>
    <source>
        <tissue evidence="3">Leaves</tissue>
    </source>
</reference>
<evidence type="ECO:0000313" key="2">
    <source>
        <dbReference type="EMBL" id="KAF5794951.1"/>
    </source>
</evidence>
<evidence type="ECO:0008006" key="5">
    <source>
        <dbReference type="Google" id="ProtNLM"/>
    </source>
</evidence>
<organism evidence="3 4">
    <name type="scientific">Helianthus annuus</name>
    <name type="common">Common sunflower</name>
    <dbReference type="NCBI Taxonomy" id="4232"/>
    <lineage>
        <taxon>Eukaryota</taxon>
        <taxon>Viridiplantae</taxon>
        <taxon>Streptophyta</taxon>
        <taxon>Embryophyta</taxon>
        <taxon>Tracheophyta</taxon>
        <taxon>Spermatophyta</taxon>
        <taxon>Magnoliopsida</taxon>
        <taxon>eudicotyledons</taxon>
        <taxon>Gunneridae</taxon>
        <taxon>Pentapetalae</taxon>
        <taxon>asterids</taxon>
        <taxon>campanulids</taxon>
        <taxon>Asterales</taxon>
        <taxon>Asteraceae</taxon>
        <taxon>Asteroideae</taxon>
        <taxon>Heliantheae alliance</taxon>
        <taxon>Heliantheae</taxon>
        <taxon>Helianthus</taxon>
    </lineage>
</organism>
<reference evidence="2" key="3">
    <citation type="submission" date="2020-06" db="EMBL/GenBank/DDBJ databases">
        <title>Helianthus annuus Genome sequencing and assembly Release 2.</title>
        <authorList>
            <person name="Gouzy J."/>
            <person name="Langlade N."/>
            <person name="Munos S."/>
        </authorList>
    </citation>
    <scope>NUCLEOTIDE SEQUENCE</scope>
    <source>
        <tissue evidence="2">Leaves</tissue>
    </source>
</reference>
<name>A0A251U5L4_HELAN</name>
<sequence>MNNSGKQQSVSDREVDEHEQQQSNDDSSPVSTGASEDAPTNGNDAGFADRLTDLLVGEGDRDSDLLMQRNTQQGTVMRWLLALDVHVMGACRADERLKPLLKVNASSGAEDRLLSHLSQHFEPSEVGLLARCLCIPLASVRVGKVKKQGTLFTPTNARGNLVISLLPTSDLCISFLSDDGYTETLSILRTISDCSSVKIEAIPTDSSGRSFAVRIPNKDPFYFWCSEKSRLLGNELLEKMKDLLERKPSLAELSGISDSRLERFVRHLRANFLGSNTTSEDGQTSQSQYLLTKPSRPRTCNFQVVLSPRPSSFKLRRRADAVRIETSEKHPVSCPSTSNHGKRKVLDSSSGTCLFPSLPIPSSISLPQISSPYYCWCPPVVSVSVSTLQTDSFTLPPLSSLLPKPSPNLSEIPFLPLSMSASSQQIPVFTPLMCDPIVHLPVMNFCSSGQAYLVNSGPAISVSIPPLIQESTESEKSARDTLRVLISGSGQFPSVVAESDGMGLVSAGIMRCIEQGESSGTGLNKDDSSEESEF</sequence>
<dbReference type="PANTHER" id="PTHR36741:SF1">
    <property type="entry name" value="OS07G0100500 PROTEIN"/>
    <property type="match status" value="1"/>
</dbReference>
<dbReference type="FunCoup" id="A0A251U5L4">
    <property type="interactions" value="1663"/>
</dbReference>
<evidence type="ECO:0000256" key="1">
    <source>
        <dbReference type="SAM" id="MobiDB-lite"/>
    </source>
</evidence>
<accession>A0A251U5L4</accession>